<evidence type="ECO:0000256" key="8">
    <source>
        <dbReference type="ARBA" id="ARBA00023125"/>
    </source>
</evidence>
<feature type="domain" description="Tyr recombinase" evidence="12">
    <location>
        <begin position="112"/>
        <end position="294"/>
    </location>
</feature>
<accession>A0A420E8R1</accession>
<dbReference type="InterPro" id="IPR050090">
    <property type="entry name" value="Tyrosine_recombinase_XerCD"/>
</dbReference>
<gene>
    <name evidence="11 14" type="primary">xerD</name>
    <name evidence="14" type="ORF">DBZ36_14815</name>
</gene>
<feature type="domain" description="Core-binding (CB)" evidence="13">
    <location>
        <begin position="6"/>
        <end position="91"/>
    </location>
</feature>
<dbReference type="AlphaFoldDB" id="A0A420E8R1"/>
<comment type="similarity">
    <text evidence="2 11">Belongs to the 'phage' integrase family. XerD subfamily.</text>
</comment>
<dbReference type="Gene3D" id="1.10.443.10">
    <property type="entry name" value="Intergrase catalytic core"/>
    <property type="match status" value="1"/>
</dbReference>
<organism evidence="14 15">
    <name type="scientific">Alginatibacterium sediminis</name>
    <dbReference type="NCBI Taxonomy" id="2164068"/>
    <lineage>
        <taxon>Bacteria</taxon>
        <taxon>Pseudomonadati</taxon>
        <taxon>Pseudomonadota</taxon>
        <taxon>Gammaproteobacteria</taxon>
        <taxon>Alteromonadales</taxon>
        <taxon>Alteromonadaceae</taxon>
        <taxon>Alginatibacterium</taxon>
    </lineage>
</organism>
<keyword evidence="8 11" id="KW-0238">DNA-binding</keyword>
<evidence type="ECO:0000256" key="7">
    <source>
        <dbReference type="ARBA" id="ARBA00022908"/>
    </source>
</evidence>
<dbReference type="InterPro" id="IPR004107">
    <property type="entry name" value="Integrase_SAM-like_N"/>
</dbReference>
<dbReference type="HAMAP" id="MF_01807">
    <property type="entry name" value="Recomb_XerD"/>
    <property type="match status" value="1"/>
</dbReference>
<dbReference type="PROSITE" id="PS51900">
    <property type="entry name" value="CB"/>
    <property type="match status" value="1"/>
</dbReference>
<dbReference type="Pfam" id="PF02899">
    <property type="entry name" value="Phage_int_SAM_1"/>
    <property type="match status" value="1"/>
</dbReference>
<feature type="active site" evidence="11">
    <location>
        <position position="272"/>
    </location>
</feature>
<feature type="active site" description="O-(3'-phospho-DNA)-tyrosine intermediate" evidence="11">
    <location>
        <position position="281"/>
    </location>
</feature>
<dbReference type="HAMAP" id="MF_01808">
    <property type="entry name" value="Recomb_XerC_XerD"/>
    <property type="match status" value="1"/>
</dbReference>
<comment type="subunit">
    <text evidence="11">Forms a cyclic heterotetrameric complex composed of two molecules of XerC and two molecules of XerD.</text>
</comment>
<dbReference type="PROSITE" id="PS51898">
    <property type="entry name" value="TYR_RECOMBINASE"/>
    <property type="match status" value="1"/>
</dbReference>
<evidence type="ECO:0000256" key="9">
    <source>
        <dbReference type="ARBA" id="ARBA00023172"/>
    </source>
</evidence>
<dbReference type="InterPro" id="IPR002104">
    <property type="entry name" value="Integrase_catalytic"/>
</dbReference>
<evidence type="ECO:0000259" key="13">
    <source>
        <dbReference type="PROSITE" id="PS51900"/>
    </source>
</evidence>
<dbReference type="InterPro" id="IPR011932">
    <property type="entry name" value="Recomb_XerD"/>
</dbReference>
<dbReference type="GO" id="GO:0009037">
    <property type="term" value="F:tyrosine-based site-specific recombinase activity"/>
    <property type="evidence" value="ECO:0007669"/>
    <property type="project" value="UniProtKB-UniRule"/>
</dbReference>
<evidence type="ECO:0000256" key="10">
    <source>
        <dbReference type="ARBA" id="ARBA00023306"/>
    </source>
</evidence>
<dbReference type="GO" id="GO:0007059">
    <property type="term" value="P:chromosome segregation"/>
    <property type="evidence" value="ECO:0007669"/>
    <property type="project" value="UniProtKB-UniRule"/>
</dbReference>
<dbReference type="Proteomes" id="UP000286482">
    <property type="component" value="Unassembled WGS sequence"/>
</dbReference>
<keyword evidence="10 11" id="KW-0131">Cell cycle</keyword>
<dbReference type="GO" id="GO:0005737">
    <property type="term" value="C:cytoplasm"/>
    <property type="evidence" value="ECO:0007669"/>
    <property type="project" value="UniProtKB-SubCell"/>
</dbReference>
<dbReference type="Gene3D" id="1.10.150.130">
    <property type="match status" value="1"/>
</dbReference>
<dbReference type="SUPFAM" id="SSF47823">
    <property type="entry name" value="lambda integrase-like, N-terminal domain"/>
    <property type="match status" value="1"/>
</dbReference>
<dbReference type="EMBL" id="RAQO01000008">
    <property type="protein sequence ID" value="RKF15654.1"/>
    <property type="molecule type" value="Genomic_DNA"/>
</dbReference>
<comment type="subcellular location">
    <subcellularLocation>
        <location evidence="1 11">Cytoplasm</location>
    </subcellularLocation>
</comment>
<dbReference type="NCBIfam" id="TIGR02225">
    <property type="entry name" value="recomb_XerD"/>
    <property type="match status" value="1"/>
</dbReference>
<dbReference type="RefSeq" id="WP_120355740.1">
    <property type="nucleotide sequence ID" value="NZ_RAQO01000008.1"/>
</dbReference>
<dbReference type="InterPro" id="IPR023009">
    <property type="entry name" value="Tyrosine_recombinase_XerC/XerD"/>
</dbReference>
<evidence type="ECO:0000256" key="6">
    <source>
        <dbReference type="ARBA" id="ARBA00022829"/>
    </source>
</evidence>
<dbReference type="GO" id="GO:0051301">
    <property type="term" value="P:cell division"/>
    <property type="evidence" value="ECO:0007669"/>
    <property type="project" value="UniProtKB-KW"/>
</dbReference>
<evidence type="ECO:0000256" key="1">
    <source>
        <dbReference type="ARBA" id="ARBA00004496"/>
    </source>
</evidence>
<dbReference type="PANTHER" id="PTHR30349">
    <property type="entry name" value="PHAGE INTEGRASE-RELATED"/>
    <property type="match status" value="1"/>
</dbReference>
<feature type="active site" evidence="11">
    <location>
        <position position="249"/>
    </location>
</feature>
<dbReference type="PANTHER" id="PTHR30349:SF90">
    <property type="entry name" value="TYROSINE RECOMBINASE XERD"/>
    <property type="match status" value="1"/>
</dbReference>
<name>A0A420E8R1_9ALTE</name>
<protein>
    <recommendedName>
        <fullName evidence="3 11">Tyrosine recombinase XerD</fullName>
    </recommendedName>
</protein>
<evidence type="ECO:0000259" key="12">
    <source>
        <dbReference type="PROSITE" id="PS51898"/>
    </source>
</evidence>
<keyword evidence="7 11" id="KW-0229">DNA integration</keyword>
<dbReference type="NCBIfam" id="NF001399">
    <property type="entry name" value="PRK00283.1"/>
    <property type="match status" value="1"/>
</dbReference>
<evidence type="ECO:0000256" key="5">
    <source>
        <dbReference type="ARBA" id="ARBA00022618"/>
    </source>
</evidence>
<dbReference type="InterPro" id="IPR010998">
    <property type="entry name" value="Integrase_recombinase_N"/>
</dbReference>
<dbReference type="InterPro" id="IPR044068">
    <property type="entry name" value="CB"/>
</dbReference>
<evidence type="ECO:0000256" key="11">
    <source>
        <dbReference type="HAMAP-Rule" id="MF_01807"/>
    </source>
</evidence>
<evidence type="ECO:0000313" key="14">
    <source>
        <dbReference type="EMBL" id="RKF15654.1"/>
    </source>
</evidence>
<keyword evidence="6 11" id="KW-0159">Chromosome partition</keyword>
<keyword evidence="15" id="KW-1185">Reference proteome</keyword>
<evidence type="ECO:0000313" key="15">
    <source>
        <dbReference type="Proteomes" id="UP000286482"/>
    </source>
</evidence>
<dbReference type="OrthoDB" id="9801717at2"/>
<reference evidence="14 15" key="1">
    <citation type="submission" date="2018-09" db="EMBL/GenBank/DDBJ databases">
        <authorList>
            <person name="Wang Z."/>
        </authorList>
    </citation>
    <scope>NUCLEOTIDE SEQUENCE [LARGE SCALE GENOMIC DNA]</scope>
    <source>
        <strain evidence="14 15">ALS 81</strain>
    </source>
</reference>
<proteinExistence type="inferred from homology"/>
<dbReference type="Pfam" id="PF00589">
    <property type="entry name" value="Phage_integrase"/>
    <property type="match status" value="1"/>
</dbReference>
<comment type="function">
    <text evidence="11">Site-specific tyrosine recombinase, which acts by catalyzing the cutting and rejoining of the recombining DNA molecules. The XerC-XerD complex is essential to convert dimers of the bacterial chromosome into monomers to permit their segregation at cell division. It also contributes to the segregational stability of plasmids.</text>
</comment>
<dbReference type="CDD" id="cd00798">
    <property type="entry name" value="INT_XerDC_C"/>
    <property type="match status" value="1"/>
</dbReference>
<evidence type="ECO:0000256" key="2">
    <source>
        <dbReference type="ARBA" id="ARBA00010450"/>
    </source>
</evidence>
<dbReference type="InterPro" id="IPR011010">
    <property type="entry name" value="DNA_brk_join_enz"/>
</dbReference>
<keyword evidence="4 11" id="KW-0963">Cytoplasm</keyword>
<feature type="active site" evidence="11">
    <location>
        <position position="246"/>
    </location>
</feature>
<feature type="active site" evidence="11">
    <location>
        <position position="152"/>
    </location>
</feature>
<feature type="active site" evidence="11">
    <location>
        <position position="176"/>
    </location>
</feature>
<dbReference type="GO" id="GO:0003677">
    <property type="term" value="F:DNA binding"/>
    <property type="evidence" value="ECO:0007669"/>
    <property type="project" value="UniProtKB-UniRule"/>
</dbReference>
<sequence>MSNANANQPAILQNFIQYLWLNKGLAENTQQAYRRDLMALESYLVEKSSSLMLAQLEDIEGFVEQRQRGGLKASSAARQRSCIRQFYRYLLKTKQRIDDPSANLVAPKQSRLLPKSLSQSDVENLLQQPDISEPIGHRDRAMLELLYASGLRVSELVGLQMSQLSVNQGLVRIMGKGSKERLVPMGEEAQSWISDYLKSSRVLLLKQSSEVVFPSLRGTQMTRQTFWYRIKIYVQQAGISADVSPHTLRHAFATHLINHGADLRVVQMLLGHSDLSTTQIYTHVANARLQALYQQHHPRA</sequence>
<comment type="caution">
    <text evidence="14">The sequence shown here is derived from an EMBL/GenBank/DDBJ whole genome shotgun (WGS) entry which is preliminary data.</text>
</comment>
<keyword evidence="9 11" id="KW-0233">DNA recombination</keyword>
<dbReference type="InterPro" id="IPR013762">
    <property type="entry name" value="Integrase-like_cat_sf"/>
</dbReference>
<keyword evidence="5 11" id="KW-0132">Cell division</keyword>
<evidence type="ECO:0000256" key="3">
    <source>
        <dbReference type="ARBA" id="ARBA00015810"/>
    </source>
</evidence>
<dbReference type="GO" id="GO:0006313">
    <property type="term" value="P:DNA transposition"/>
    <property type="evidence" value="ECO:0007669"/>
    <property type="project" value="UniProtKB-UniRule"/>
</dbReference>
<evidence type="ECO:0000256" key="4">
    <source>
        <dbReference type="ARBA" id="ARBA00022490"/>
    </source>
</evidence>
<dbReference type="SUPFAM" id="SSF56349">
    <property type="entry name" value="DNA breaking-rejoining enzymes"/>
    <property type="match status" value="1"/>
</dbReference>